<evidence type="ECO:0000256" key="2">
    <source>
        <dbReference type="ARBA" id="ARBA00009272"/>
    </source>
</evidence>
<gene>
    <name evidence="5 6" type="primary">fliE</name>
    <name evidence="6" type="ORF">HER31_07920</name>
</gene>
<dbReference type="GO" id="GO:0009425">
    <property type="term" value="C:bacterial-type flagellum basal body"/>
    <property type="evidence" value="ECO:0007669"/>
    <property type="project" value="UniProtKB-SubCell"/>
</dbReference>
<reference evidence="6 7" key="1">
    <citation type="submission" date="2020-04" db="EMBL/GenBank/DDBJ databases">
        <title>Ferrimonas sp. S7 isolated from sea water.</title>
        <authorList>
            <person name="Bae S.S."/>
            <person name="Baek K."/>
        </authorList>
    </citation>
    <scope>NUCLEOTIDE SEQUENCE [LARGE SCALE GENOMIC DNA]</scope>
    <source>
        <strain evidence="6 7">S7</strain>
    </source>
</reference>
<dbReference type="KEGG" id="fes:HER31_07920"/>
<dbReference type="HAMAP" id="MF_00724">
    <property type="entry name" value="FliE"/>
    <property type="match status" value="1"/>
</dbReference>
<keyword evidence="6" id="KW-0282">Flagellum</keyword>
<dbReference type="Proteomes" id="UP000501602">
    <property type="component" value="Chromosome"/>
</dbReference>
<dbReference type="InterPro" id="IPR001624">
    <property type="entry name" value="FliE"/>
</dbReference>
<keyword evidence="6" id="KW-0969">Cilium</keyword>
<keyword evidence="4 5" id="KW-0975">Bacterial flagellum</keyword>
<name>A0A6H1UDV6_9GAMM</name>
<comment type="similarity">
    <text evidence="2 5">Belongs to the FliE family.</text>
</comment>
<accession>A0A6H1UDV6</accession>
<dbReference type="GO" id="GO:0003774">
    <property type="term" value="F:cytoskeletal motor activity"/>
    <property type="evidence" value="ECO:0007669"/>
    <property type="project" value="InterPro"/>
</dbReference>
<dbReference type="GO" id="GO:0071973">
    <property type="term" value="P:bacterial-type flagellum-dependent cell motility"/>
    <property type="evidence" value="ECO:0007669"/>
    <property type="project" value="InterPro"/>
</dbReference>
<evidence type="ECO:0000256" key="3">
    <source>
        <dbReference type="ARBA" id="ARBA00018024"/>
    </source>
</evidence>
<sequence length="113" mass="12117">MAISAIGTELLNVSDAAIKQDRFEGNIAPADFDQFVQGTDPGSFGDLMQYKLNAINNEQLASSELVKAVELGHSDDLVGAMVATQKAGLSFTAMVQVRNRLVQALDEIMNMAI</sequence>
<protein>
    <recommendedName>
        <fullName evidence="3 5">Flagellar hook-basal body complex protein FliE</fullName>
    </recommendedName>
</protein>
<dbReference type="NCBIfam" id="TIGR00205">
    <property type="entry name" value="fliE"/>
    <property type="match status" value="1"/>
</dbReference>
<proteinExistence type="inferred from homology"/>
<dbReference type="AlphaFoldDB" id="A0A6H1UDV6"/>
<dbReference type="EMBL" id="CP051180">
    <property type="protein sequence ID" value="QIZ76809.1"/>
    <property type="molecule type" value="Genomic_DNA"/>
</dbReference>
<dbReference type="GO" id="GO:0005198">
    <property type="term" value="F:structural molecule activity"/>
    <property type="evidence" value="ECO:0007669"/>
    <property type="project" value="UniProtKB-UniRule"/>
</dbReference>
<evidence type="ECO:0000313" key="6">
    <source>
        <dbReference type="EMBL" id="QIZ76809.1"/>
    </source>
</evidence>
<organism evidence="6 7">
    <name type="scientific">Ferrimonas lipolytica</name>
    <dbReference type="NCBI Taxonomy" id="2724191"/>
    <lineage>
        <taxon>Bacteria</taxon>
        <taxon>Pseudomonadati</taxon>
        <taxon>Pseudomonadota</taxon>
        <taxon>Gammaproteobacteria</taxon>
        <taxon>Alteromonadales</taxon>
        <taxon>Ferrimonadaceae</taxon>
        <taxon>Ferrimonas</taxon>
    </lineage>
</organism>
<dbReference type="PANTHER" id="PTHR34653">
    <property type="match status" value="1"/>
</dbReference>
<dbReference type="PANTHER" id="PTHR34653:SF1">
    <property type="entry name" value="FLAGELLAR HOOK-BASAL BODY COMPLEX PROTEIN FLIE"/>
    <property type="match status" value="1"/>
</dbReference>
<keyword evidence="7" id="KW-1185">Reference proteome</keyword>
<dbReference type="PRINTS" id="PR01006">
    <property type="entry name" value="FLGHOOKFLIE"/>
</dbReference>
<keyword evidence="6" id="KW-0966">Cell projection</keyword>
<dbReference type="Pfam" id="PF02049">
    <property type="entry name" value="FliE"/>
    <property type="match status" value="1"/>
</dbReference>
<evidence type="ECO:0000256" key="4">
    <source>
        <dbReference type="ARBA" id="ARBA00023143"/>
    </source>
</evidence>
<evidence type="ECO:0000256" key="5">
    <source>
        <dbReference type="HAMAP-Rule" id="MF_00724"/>
    </source>
</evidence>
<evidence type="ECO:0000313" key="7">
    <source>
        <dbReference type="Proteomes" id="UP000501602"/>
    </source>
</evidence>
<comment type="subcellular location">
    <subcellularLocation>
        <location evidence="1 5">Bacterial flagellum basal body</location>
    </subcellularLocation>
</comment>
<dbReference type="RefSeq" id="WP_168660070.1">
    <property type="nucleotide sequence ID" value="NZ_CP051180.1"/>
</dbReference>
<evidence type="ECO:0000256" key="1">
    <source>
        <dbReference type="ARBA" id="ARBA00004117"/>
    </source>
</evidence>